<sequence length="82" mass="8958">MSRRNRVFRAANRRRAPRRRTALRGRWRGWRAAGIPVPTCLLWAAWDVRAAHPAAAGLCALAVAAACVWVAVTAWMGAVHGG</sequence>
<dbReference type="AlphaFoldDB" id="A0AAV5B2A6"/>
<organism evidence="2 3">
    <name type="scientific">Granulimonas faecalis</name>
    <dbReference type="NCBI Taxonomy" id="2894155"/>
    <lineage>
        <taxon>Bacteria</taxon>
        <taxon>Bacillati</taxon>
        <taxon>Actinomycetota</taxon>
        <taxon>Coriobacteriia</taxon>
        <taxon>Coriobacteriales</taxon>
        <taxon>Kribbibacteriaceae</taxon>
        <taxon>Granulimonas</taxon>
    </lineage>
</organism>
<keyword evidence="1" id="KW-0812">Transmembrane</keyword>
<reference evidence="2" key="1">
    <citation type="journal article" date="2022" name="Int. J. Syst. Evol. Microbiol.">
        <title>Granulimonas faecalis gen. nov., sp. nov., and Leptogranulimonas caecicola gen. nov., sp. nov., novel lactate-producing Atopobiaceae bacteria isolated from mouse intestines, and an emended description of the family Atopobiaceae.</title>
        <authorList>
            <person name="Morinaga K."/>
            <person name="Kusada H."/>
            <person name="Sakamoto S."/>
            <person name="Murakami T."/>
            <person name="Toyoda A."/>
            <person name="Mori H."/>
            <person name="Meng X.Y."/>
            <person name="Takashino M."/>
            <person name="Murotomi K."/>
            <person name="Tamaki H."/>
        </authorList>
    </citation>
    <scope>NUCLEOTIDE SEQUENCE</scope>
    <source>
        <strain evidence="2">OPF53</strain>
    </source>
</reference>
<dbReference type="EMBL" id="BQKC01000001">
    <property type="protein sequence ID" value="GJM55657.1"/>
    <property type="molecule type" value="Genomic_DNA"/>
</dbReference>
<protein>
    <submittedName>
        <fullName evidence="2">Uncharacterized protein</fullName>
    </submittedName>
</protein>
<gene>
    <name evidence="2" type="ORF">ATOP_13120</name>
</gene>
<evidence type="ECO:0000313" key="2">
    <source>
        <dbReference type="EMBL" id="GJM55657.1"/>
    </source>
</evidence>
<evidence type="ECO:0000313" key="3">
    <source>
        <dbReference type="Proteomes" id="UP001055025"/>
    </source>
</evidence>
<evidence type="ECO:0000256" key="1">
    <source>
        <dbReference type="SAM" id="Phobius"/>
    </source>
</evidence>
<comment type="caution">
    <text evidence="2">The sequence shown here is derived from an EMBL/GenBank/DDBJ whole genome shotgun (WGS) entry which is preliminary data.</text>
</comment>
<keyword evidence="1" id="KW-0472">Membrane</keyword>
<name>A0AAV5B2A6_9ACTN</name>
<keyword evidence="1" id="KW-1133">Transmembrane helix</keyword>
<keyword evidence="3" id="KW-1185">Reference proteome</keyword>
<feature type="transmembrane region" description="Helical" evidence="1">
    <location>
        <begin position="60"/>
        <end position="79"/>
    </location>
</feature>
<accession>A0AAV5B2A6</accession>
<proteinExistence type="predicted"/>
<dbReference type="Proteomes" id="UP001055025">
    <property type="component" value="Unassembled WGS sequence"/>
</dbReference>